<dbReference type="GO" id="GO:0005783">
    <property type="term" value="C:endoplasmic reticulum"/>
    <property type="evidence" value="ECO:0007669"/>
    <property type="project" value="TreeGrafter"/>
</dbReference>
<dbReference type="InterPro" id="IPR025856">
    <property type="entry name" value="HeH/LEM_domain"/>
</dbReference>
<feature type="region of interest" description="Disordered" evidence="7">
    <location>
        <begin position="68"/>
        <end position="394"/>
    </location>
</feature>
<dbReference type="Gene3D" id="1.10.10.1180">
    <property type="entry name" value="MAN1, winged-helix domain"/>
    <property type="match status" value="1"/>
</dbReference>
<evidence type="ECO:0000256" key="3">
    <source>
        <dbReference type="ARBA" id="ARBA00022692"/>
    </source>
</evidence>
<feature type="compositionally biased region" description="Acidic residues" evidence="7">
    <location>
        <begin position="191"/>
        <end position="204"/>
    </location>
</feature>
<comment type="caution">
    <text evidence="10">The sequence shown here is derived from an EMBL/GenBank/DDBJ whole genome shotgun (WGS) entry which is preliminary data.</text>
</comment>
<accession>A0A5C5G5E7</accession>
<evidence type="ECO:0000256" key="7">
    <source>
        <dbReference type="SAM" id="MobiDB-lite"/>
    </source>
</evidence>
<evidence type="ECO:0000256" key="2">
    <source>
        <dbReference type="ARBA" id="ARBA00022553"/>
    </source>
</evidence>
<evidence type="ECO:0000259" key="9">
    <source>
        <dbReference type="Pfam" id="PF12949"/>
    </source>
</evidence>
<evidence type="ECO:0000313" key="10">
    <source>
        <dbReference type="EMBL" id="TNY23602.1"/>
    </source>
</evidence>
<keyword evidence="5" id="KW-0472">Membrane</keyword>
<feature type="region of interest" description="Disordered" evidence="7">
    <location>
        <begin position="439"/>
        <end position="482"/>
    </location>
</feature>
<protein>
    <submittedName>
        <fullName evidence="10">Man1-Src1p-C-terminal domain-containing protein</fullName>
    </submittedName>
</protein>
<name>A0A5C5G5E7_9BASI</name>
<dbReference type="InterPro" id="IPR018996">
    <property type="entry name" value="Man1/Src1-like_C"/>
</dbReference>
<dbReference type="OrthoDB" id="5376590at2759"/>
<dbReference type="InterPro" id="IPR041885">
    <property type="entry name" value="MAN1_winged_helix_dom"/>
</dbReference>
<dbReference type="CDD" id="cd12935">
    <property type="entry name" value="LEM_like"/>
    <property type="match status" value="1"/>
</dbReference>
<feature type="compositionally biased region" description="Acidic residues" evidence="7">
    <location>
        <begin position="87"/>
        <end position="96"/>
    </location>
</feature>
<keyword evidence="4" id="KW-1133">Transmembrane helix</keyword>
<sequence length="928" mass="99641">MSAPPPYLESGFDPTRAKVAELRGILLAHDVPYSSVAKKPQLVALYEQHIRPQAPALLAEMRAVRASDKGVLDGESQGSTSLRELDTEPEDAMDEEPAPKARARTRKSLATASSAGRESSAGAPTTSRAKGKAPSTKSKARSRVKAVPVREQDSGDEDEDLSMDEPVEAPTPKKRGRARKSVKAPTPPPVDEMDIDVDGEEDAYEAPQEYSAPIRGASEDEDDGEESEDMAAPPPKLSTSPRKRKEPATPRLSELVKKADSPSSGDGNFSDFNPFQSGGEETPQRDAKRRKSSIGPSRLRDSAEASSSRLSPRKSMPALPAHHRRDLDHAGAWADSAKSAKRSRASAVFDHAPQMEEDVPPVPPLPSGAARAKQQRMSLGVASSSGTGTPVGVPYMVPVTKIRTSDPDVAEELRRFEEGQQGRQTPAVHRQVAQAASVAATASPVRAKARASSGGRIAGPSPQTHRKSSSPVDELVPASPEMRRTARQVIGQGKQLAADVIHLRKPSSASASSSRGSSALPSLATVRSVALGALVLLGLAVAGWRVEEKTAVGYCDPSSTTNLLMAQRHTSLALPSLPDVPSRVGAFLDSTGLRPGCEPCPTHGRCIDGRFLGCTHDHVPVAPGALRTLGGILPAPSVCVPDTAKQVAVARQASAGAHLLRRRRGDVVCRGLEKARRRDKTDHRGEHDAFVFGLDAPAVFDELARANELSGEPIDERFLDEINRLALRDLVTHGDVVVWQNGDEFWYASQVAEMSLGCRARLFAKNWVREHKLTLAGLFAALAGAFWLRHKLAQYRRDNARRDQLVALALRKLQSQAQANLSDPVATPFPYIVPSHLRDLVLLSEHSPSRRAALWTRVAHVVEGNANVRVRDVEVNGEEMRGWQWTGPLAVAEDAEGAEAVERPKMVEGGARVLQSLAGSPVALGRAQ</sequence>
<organism evidence="10 11">
    <name type="scientific">Rhodotorula diobovata</name>
    <dbReference type="NCBI Taxonomy" id="5288"/>
    <lineage>
        <taxon>Eukaryota</taxon>
        <taxon>Fungi</taxon>
        <taxon>Dikarya</taxon>
        <taxon>Basidiomycota</taxon>
        <taxon>Pucciniomycotina</taxon>
        <taxon>Microbotryomycetes</taxon>
        <taxon>Sporidiobolales</taxon>
        <taxon>Sporidiobolaceae</taxon>
        <taxon>Rhodotorula</taxon>
    </lineage>
</organism>
<dbReference type="AlphaFoldDB" id="A0A5C5G5E7"/>
<feature type="compositionally biased region" description="Polar residues" evidence="7">
    <location>
        <begin position="261"/>
        <end position="276"/>
    </location>
</feature>
<feature type="compositionally biased region" description="Polar residues" evidence="7">
    <location>
        <begin position="375"/>
        <end position="388"/>
    </location>
</feature>
<dbReference type="Pfam" id="PF12949">
    <property type="entry name" value="HeH"/>
    <property type="match status" value="1"/>
</dbReference>
<evidence type="ECO:0000256" key="4">
    <source>
        <dbReference type="ARBA" id="ARBA00022989"/>
    </source>
</evidence>
<feature type="domain" description="Man1/Src1-like C-terminal" evidence="8">
    <location>
        <begin position="535"/>
        <end position="888"/>
    </location>
</feature>
<feature type="compositionally biased region" description="Acidic residues" evidence="7">
    <location>
        <begin position="219"/>
        <end position="229"/>
    </location>
</feature>
<dbReference type="GO" id="GO:0071763">
    <property type="term" value="P:nuclear membrane organization"/>
    <property type="evidence" value="ECO:0007669"/>
    <property type="project" value="TreeGrafter"/>
</dbReference>
<dbReference type="Pfam" id="PF09402">
    <property type="entry name" value="MSC"/>
    <property type="match status" value="1"/>
</dbReference>
<keyword evidence="2" id="KW-0597">Phosphoprotein</keyword>
<dbReference type="PANTHER" id="PTHR47808">
    <property type="entry name" value="INNER NUCLEAR MEMBRANE PROTEIN HEH2-RELATED"/>
    <property type="match status" value="1"/>
</dbReference>
<dbReference type="GO" id="GO:0034399">
    <property type="term" value="C:nuclear periphery"/>
    <property type="evidence" value="ECO:0007669"/>
    <property type="project" value="TreeGrafter"/>
</dbReference>
<dbReference type="PANTHER" id="PTHR47808:SF2">
    <property type="entry name" value="LEM DOMAIN-CONTAINING PROTEIN 2"/>
    <property type="match status" value="1"/>
</dbReference>
<dbReference type="STRING" id="5288.A0A5C5G5E7"/>
<evidence type="ECO:0000256" key="5">
    <source>
        <dbReference type="ARBA" id="ARBA00023136"/>
    </source>
</evidence>
<gene>
    <name evidence="10" type="ORF">DMC30DRAFT_420800</name>
</gene>
<evidence type="ECO:0000256" key="6">
    <source>
        <dbReference type="ARBA" id="ARBA00023242"/>
    </source>
</evidence>
<dbReference type="EMBL" id="SOZI01000009">
    <property type="protein sequence ID" value="TNY23602.1"/>
    <property type="molecule type" value="Genomic_DNA"/>
</dbReference>
<evidence type="ECO:0000256" key="1">
    <source>
        <dbReference type="ARBA" id="ARBA00004540"/>
    </source>
</evidence>
<dbReference type="Proteomes" id="UP000311382">
    <property type="component" value="Unassembled WGS sequence"/>
</dbReference>
<evidence type="ECO:0000259" key="8">
    <source>
        <dbReference type="Pfam" id="PF09402"/>
    </source>
</evidence>
<proteinExistence type="predicted"/>
<evidence type="ECO:0000313" key="11">
    <source>
        <dbReference type="Proteomes" id="UP000311382"/>
    </source>
</evidence>
<dbReference type="GO" id="GO:0005637">
    <property type="term" value="C:nuclear inner membrane"/>
    <property type="evidence" value="ECO:0007669"/>
    <property type="project" value="UniProtKB-SubCell"/>
</dbReference>
<keyword evidence="3" id="KW-0812">Transmembrane</keyword>
<reference evidence="10 11" key="1">
    <citation type="submission" date="2019-03" db="EMBL/GenBank/DDBJ databases">
        <title>Rhodosporidium diobovatum UCD-FST 08-225 genome sequencing, assembly, and annotation.</title>
        <authorList>
            <person name="Fakankun I.U."/>
            <person name="Fristensky B."/>
            <person name="Levin D.B."/>
        </authorList>
    </citation>
    <scope>NUCLEOTIDE SEQUENCE [LARGE SCALE GENOMIC DNA]</scope>
    <source>
        <strain evidence="10 11">UCD-FST 08-225</strain>
    </source>
</reference>
<feature type="compositionally biased region" description="Acidic residues" evidence="7">
    <location>
        <begin position="154"/>
        <end position="167"/>
    </location>
</feature>
<keyword evidence="11" id="KW-1185">Reference proteome</keyword>
<dbReference type="GO" id="GO:0003682">
    <property type="term" value="F:chromatin binding"/>
    <property type="evidence" value="ECO:0007669"/>
    <property type="project" value="InterPro"/>
</dbReference>
<feature type="compositionally biased region" description="Low complexity" evidence="7">
    <location>
        <begin position="110"/>
        <end position="123"/>
    </location>
</feature>
<feature type="compositionally biased region" description="Basic residues" evidence="7">
    <location>
        <begin position="172"/>
        <end position="182"/>
    </location>
</feature>
<dbReference type="InterPro" id="IPR044780">
    <property type="entry name" value="Heh2/Src1"/>
</dbReference>
<comment type="subcellular location">
    <subcellularLocation>
        <location evidence="1">Nucleus inner membrane</location>
    </subcellularLocation>
</comment>
<feature type="domain" description="HeH/LEM" evidence="9">
    <location>
        <begin position="17"/>
        <end position="46"/>
    </location>
</feature>
<keyword evidence="6" id="KW-0539">Nucleus</keyword>